<gene>
    <name evidence="1" type="ORF">PPROV_000966900</name>
</gene>
<name>A0A830I1L0_9CHLO</name>
<sequence>MGQYTAVTSINVQRLCMAIARGDVNTVRNIVVTLAAEGSRGATLQDVLSNEMGVIQMLTHEYSTNTSEISAKNTETVCGKPLQFALCYENEEILSILYAAGADHDFDVEVESLESLNEDNPSVCTPLWMEAPPLHAPGPHERRVHREIFKSVGHVVQSEFVKRSWLAYSMDDIPKPTVPLSTDDELIKTPRRFRERARTFMLVLARLHIHLPPNVKTTLLEHLYAMDVFGIVNTQDVHLAATQRDRARRGGGRDVVA</sequence>
<keyword evidence="2" id="KW-1185">Reference proteome</keyword>
<comment type="caution">
    <text evidence="1">The sequence shown here is derived from an EMBL/GenBank/DDBJ whole genome shotgun (WGS) entry which is preliminary data.</text>
</comment>
<dbReference type="AlphaFoldDB" id="A0A830I1L0"/>
<accession>A0A830I1L0</accession>
<evidence type="ECO:0000313" key="2">
    <source>
        <dbReference type="Proteomes" id="UP000660262"/>
    </source>
</evidence>
<proteinExistence type="predicted"/>
<evidence type="ECO:0000313" key="1">
    <source>
        <dbReference type="EMBL" id="GHP10939.1"/>
    </source>
</evidence>
<dbReference type="Proteomes" id="UP000660262">
    <property type="component" value="Unassembled WGS sequence"/>
</dbReference>
<protein>
    <submittedName>
        <fullName evidence="1">Uncharacterized protein</fullName>
    </submittedName>
</protein>
<dbReference type="EMBL" id="BNJQ01000032">
    <property type="protein sequence ID" value="GHP10939.1"/>
    <property type="molecule type" value="Genomic_DNA"/>
</dbReference>
<organism evidence="1 2">
    <name type="scientific">Pycnococcus provasolii</name>
    <dbReference type="NCBI Taxonomy" id="41880"/>
    <lineage>
        <taxon>Eukaryota</taxon>
        <taxon>Viridiplantae</taxon>
        <taxon>Chlorophyta</taxon>
        <taxon>Pseudoscourfieldiophyceae</taxon>
        <taxon>Pseudoscourfieldiales</taxon>
        <taxon>Pycnococcaceae</taxon>
        <taxon>Pycnococcus</taxon>
    </lineage>
</organism>
<reference evidence="1" key="1">
    <citation type="submission" date="2020-10" db="EMBL/GenBank/DDBJ databases">
        <title>Unveiling of a novel bifunctional photoreceptor, Dualchrome1, isolated from a cosmopolitan green alga.</title>
        <authorList>
            <person name="Suzuki S."/>
            <person name="Kawachi M."/>
        </authorList>
    </citation>
    <scope>NUCLEOTIDE SEQUENCE</scope>
    <source>
        <strain evidence="1">NIES 2893</strain>
    </source>
</reference>